<keyword evidence="2" id="KW-1185">Reference proteome</keyword>
<gene>
    <name evidence="1" type="ORF">SADUNF_Sadunf03G0103400</name>
</gene>
<dbReference type="OrthoDB" id="690771at2759"/>
<dbReference type="PANTHER" id="PTHR33978">
    <property type="entry name" value="SERINE/THREONINE-KINASE"/>
    <property type="match status" value="1"/>
</dbReference>
<protein>
    <submittedName>
        <fullName evidence="1">Uncharacterized protein</fullName>
    </submittedName>
</protein>
<name>A0A835KCF3_9ROSI</name>
<accession>A0A835KCF3</accession>
<dbReference type="PANTHER" id="PTHR33978:SF19">
    <property type="match status" value="1"/>
</dbReference>
<reference evidence="1 2" key="1">
    <citation type="submission" date="2020-10" db="EMBL/GenBank/DDBJ databases">
        <title>Plant Genome Project.</title>
        <authorList>
            <person name="Zhang R.-G."/>
        </authorList>
    </citation>
    <scope>NUCLEOTIDE SEQUENCE [LARGE SCALE GENOMIC DNA]</scope>
    <source>
        <strain evidence="1">FAFU-HL-1</strain>
        <tissue evidence="1">Leaf</tissue>
    </source>
</reference>
<organism evidence="1 2">
    <name type="scientific">Salix dunnii</name>
    <dbReference type="NCBI Taxonomy" id="1413687"/>
    <lineage>
        <taxon>Eukaryota</taxon>
        <taxon>Viridiplantae</taxon>
        <taxon>Streptophyta</taxon>
        <taxon>Embryophyta</taxon>
        <taxon>Tracheophyta</taxon>
        <taxon>Spermatophyta</taxon>
        <taxon>Magnoliopsida</taxon>
        <taxon>eudicotyledons</taxon>
        <taxon>Gunneridae</taxon>
        <taxon>Pentapetalae</taxon>
        <taxon>rosids</taxon>
        <taxon>fabids</taxon>
        <taxon>Malpighiales</taxon>
        <taxon>Salicaceae</taxon>
        <taxon>Saliceae</taxon>
        <taxon>Salix</taxon>
    </lineage>
</organism>
<evidence type="ECO:0000313" key="2">
    <source>
        <dbReference type="Proteomes" id="UP000657918"/>
    </source>
</evidence>
<dbReference type="AlphaFoldDB" id="A0A835KCF3"/>
<comment type="caution">
    <text evidence="1">The sequence shown here is derived from an EMBL/GenBank/DDBJ whole genome shotgun (WGS) entry which is preliminary data.</text>
</comment>
<proteinExistence type="predicted"/>
<dbReference type="Proteomes" id="UP000657918">
    <property type="component" value="Unassembled WGS sequence"/>
</dbReference>
<dbReference type="EMBL" id="JADGMS010000003">
    <property type="protein sequence ID" value="KAF9685908.1"/>
    <property type="molecule type" value="Genomic_DNA"/>
</dbReference>
<sequence>MEEKRKAEQSAVDAWDWGSPLYDSYEIASLGHVIDRHSLALPFPSGPDEEGRHVIQYSSTPRDQEKGLEVKEEGVLFKMIRVFFWKRKTTSIKGRNDKSTEPVRKVRDHAAKCKKPFGKTLASPERLQVDRIM</sequence>
<evidence type="ECO:0000313" key="1">
    <source>
        <dbReference type="EMBL" id="KAF9685908.1"/>
    </source>
</evidence>